<evidence type="ECO:0000313" key="2">
    <source>
        <dbReference type="Proteomes" id="UP000311382"/>
    </source>
</evidence>
<organism evidence="1 2">
    <name type="scientific">Rhodotorula diobovata</name>
    <dbReference type="NCBI Taxonomy" id="5288"/>
    <lineage>
        <taxon>Eukaryota</taxon>
        <taxon>Fungi</taxon>
        <taxon>Dikarya</taxon>
        <taxon>Basidiomycota</taxon>
        <taxon>Pucciniomycotina</taxon>
        <taxon>Microbotryomycetes</taxon>
        <taxon>Sporidiobolales</taxon>
        <taxon>Sporidiobolaceae</taxon>
        <taxon>Rhodotorula</taxon>
    </lineage>
</organism>
<name>A0A5C5G3D3_9BASI</name>
<sequence>MGKAAIGCPVDCSSFLISAARCGGQIVTDISITSGLSCFCEDVPTGLDECAACAGVEESDYAVSNSTARVADLIDSACGLFDMERSSTLESSEPSASSTLTSSPSATASVSVSIVTMMSDGRPFDNVVPLEQRLSYYSAISAASVASVLAANATAAATASSPPTTATVTSTAAPSVDTVSAAVQSAIAVLASASAAAAAAASASASALEKKGDSSGAATAAAVQFAGLVLASLVGATALW</sequence>
<reference evidence="1 2" key="1">
    <citation type="submission" date="2019-03" db="EMBL/GenBank/DDBJ databases">
        <title>Rhodosporidium diobovatum UCD-FST 08-225 genome sequencing, assembly, and annotation.</title>
        <authorList>
            <person name="Fakankun I.U."/>
            <person name="Fristensky B."/>
            <person name="Levin D.B."/>
        </authorList>
    </citation>
    <scope>NUCLEOTIDE SEQUENCE [LARGE SCALE GENOMIC DNA]</scope>
    <source>
        <strain evidence="1 2">UCD-FST 08-225</strain>
    </source>
</reference>
<dbReference type="AlphaFoldDB" id="A0A5C5G3D3"/>
<protein>
    <submittedName>
        <fullName evidence="1">Uncharacterized protein</fullName>
    </submittedName>
</protein>
<comment type="caution">
    <text evidence="1">The sequence shown here is derived from an EMBL/GenBank/DDBJ whole genome shotgun (WGS) entry which is preliminary data.</text>
</comment>
<dbReference type="EMBL" id="SOZI01000018">
    <property type="protein sequence ID" value="TNY22952.1"/>
    <property type="molecule type" value="Genomic_DNA"/>
</dbReference>
<proteinExistence type="predicted"/>
<evidence type="ECO:0000313" key="1">
    <source>
        <dbReference type="EMBL" id="TNY22952.1"/>
    </source>
</evidence>
<gene>
    <name evidence="1" type="ORF">DMC30DRAFT_95546</name>
</gene>
<dbReference type="Proteomes" id="UP000311382">
    <property type="component" value="Unassembled WGS sequence"/>
</dbReference>
<accession>A0A5C5G3D3</accession>
<dbReference type="OrthoDB" id="10578103at2759"/>
<keyword evidence="2" id="KW-1185">Reference proteome</keyword>